<dbReference type="EMBL" id="CP048877">
    <property type="protein sequence ID" value="QIJ71199.1"/>
    <property type="molecule type" value="Genomic_DNA"/>
</dbReference>
<dbReference type="Proteomes" id="UP000502179">
    <property type="component" value="Chromosome"/>
</dbReference>
<protein>
    <submittedName>
        <fullName evidence="1">HEAT repeat domain-containing protein</fullName>
    </submittedName>
</protein>
<proteinExistence type="predicted"/>
<dbReference type="InterPro" id="IPR011989">
    <property type="entry name" value="ARM-like"/>
</dbReference>
<reference evidence="1 2" key="1">
    <citation type="submission" date="2020-02" db="EMBL/GenBank/DDBJ databases">
        <title>Genome analysis of Thermosulfuriphilus ammonigenes ST65T, an anaerobic thermophilic chemolithoautotrophic bacterium isolated from a deep-sea hydrothermal vent.</title>
        <authorList>
            <person name="Slobodkina G."/>
            <person name="Allioux M."/>
            <person name="Merkel A."/>
            <person name="Alain K."/>
            <person name="Jebbar M."/>
            <person name="Slobodkin A."/>
        </authorList>
    </citation>
    <scope>NUCLEOTIDE SEQUENCE [LARGE SCALE GENOMIC DNA]</scope>
    <source>
        <strain evidence="1 2">ST65</strain>
    </source>
</reference>
<dbReference type="Gene3D" id="1.25.10.10">
    <property type="entry name" value="Leucine-rich Repeat Variant"/>
    <property type="match status" value="1"/>
</dbReference>
<keyword evidence="2" id="KW-1185">Reference proteome</keyword>
<accession>A0A6G7PU41</accession>
<dbReference type="NCBIfam" id="NF045662">
    <property type="entry name" value="DVU0298_fam"/>
    <property type="match status" value="1"/>
</dbReference>
<dbReference type="InterPro" id="IPR016024">
    <property type="entry name" value="ARM-type_fold"/>
</dbReference>
<evidence type="ECO:0000313" key="2">
    <source>
        <dbReference type="Proteomes" id="UP000502179"/>
    </source>
</evidence>
<evidence type="ECO:0000313" key="1">
    <source>
        <dbReference type="EMBL" id="QIJ71199.1"/>
    </source>
</evidence>
<dbReference type="KEGG" id="tav:G4V39_02415"/>
<sequence length="239" mass="26395">MPSSSGRALKWEVLSLLKERDLPDLLKQLTKYPPQRVINPLIGALCHREEAVRLRAAIALGEVVSRLAQKDLEAARVVMRRLMWMLNEESGGIGWGVPLAMGEILARSPSLAAEYAHILISYLREDGNLLEFEPLQREVLWGLARLARENPKLMRQKGALRYIRPFLDSPDLQVRAAAVSALGLLADSDSVSKIKQLIGDQTGVPVPEGDQWRIRPLGSLVQEALLRLGSDSAAAKDAI</sequence>
<dbReference type="Pfam" id="PF13513">
    <property type="entry name" value="HEAT_EZ"/>
    <property type="match status" value="1"/>
</dbReference>
<gene>
    <name evidence="1" type="ORF">G4V39_02415</name>
</gene>
<dbReference type="AlphaFoldDB" id="A0A6G7PU41"/>
<organism evidence="1 2">
    <name type="scientific">Thermosulfuriphilus ammonigenes</name>
    <dbReference type="NCBI Taxonomy" id="1936021"/>
    <lineage>
        <taxon>Bacteria</taxon>
        <taxon>Pseudomonadati</taxon>
        <taxon>Thermodesulfobacteriota</taxon>
        <taxon>Thermodesulfobacteria</taxon>
        <taxon>Thermodesulfobacteriales</taxon>
        <taxon>Thermodesulfobacteriaceae</taxon>
        <taxon>Thermosulfuriphilus</taxon>
    </lineage>
</organism>
<name>A0A6G7PU41_9BACT</name>
<dbReference type="InterPro" id="IPR054701">
    <property type="entry name" value="DVU0298-like"/>
</dbReference>
<dbReference type="RefSeq" id="WP_166031421.1">
    <property type="nucleotide sequence ID" value="NZ_CP048877.1"/>
</dbReference>
<dbReference type="SUPFAM" id="SSF48371">
    <property type="entry name" value="ARM repeat"/>
    <property type="match status" value="1"/>
</dbReference>